<evidence type="ECO:0000313" key="3">
    <source>
        <dbReference type="Proteomes" id="UP000319349"/>
    </source>
</evidence>
<accession>A0A514E975</accession>
<reference evidence="2 3" key="1">
    <citation type="submission" date="2019-03" db="EMBL/GenBank/DDBJ databases">
        <title>Tal1 in Xanthomonas translucens pv. cerealis Contributes to Virulence in Bacterial Leaf Streak of Wheat.</title>
        <authorList>
            <person name="Shah S.M.A."/>
            <person name="Haq F."/>
            <person name="Ma W."/>
            <person name="Xu X."/>
            <person name="Wang S."/>
            <person name="Xu Z."/>
            <person name="Zou L."/>
            <person name="Zhu B."/>
            <person name="Chen G."/>
        </authorList>
    </citation>
    <scope>NUCLEOTIDE SEQUENCE [LARGE SCALE GENOMIC DNA]</scope>
    <source>
        <strain evidence="2 3">01</strain>
    </source>
</reference>
<protein>
    <submittedName>
        <fullName evidence="2">SDR family oxidoreductase</fullName>
    </submittedName>
</protein>
<keyword evidence="3" id="KW-1185">Reference proteome</keyword>
<sequence length="340" mass="36599">MCLEIAARFSIDRPVVVLDRGIAMLPAGQSGIDVDIEDAAALEQALDMTVAQHGPIAVLVNTTTGGATISGRAADFCRIFGARLEAAQVAARGAARHMQVAGGGAIVNVLPTMISTRPPRRASLRMLTRRLACEWAALGIRVNALAPGHFCASDRPLPNTSLARDCLGRDTPMARSDELWEIAGIIAFLASDAASYVTGSNWAVDGGSASKPTLRAKTTDRKQGCVTARRRRGCGPLLRWSSPAHRPLHPDRGACRSLRAVRKRLSNPLHLRHLRWPVSERKLVAGLSPWSNTVVVVSSPVRPWLSAPGRSCRCCPVPSAARWRCHRHGSPAPCRTCSMW</sequence>
<dbReference type="Proteomes" id="UP000319349">
    <property type="component" value="Chromosome"/>
</dbReference>
<evidence type="ECO:0000313" key="2">
    <source>
        <dbReference type="EMBL" id="QDI02552.1"/>
    </source>
</evidence>
<organism evidence="2 3">
    <name type="scientific">Xanthomonas cerealis pv. cerealis</name>
    <dbReference type="NCBI Taxonomy" id="152263"/>
    <lineage>
        <taxon>Bacteria</taxon>
        <taxon>Pseudomonadati</taxon>
        <taxon>Pseudomonadota</taxon>
        <taxon>Gammaproteobacteria</taxon>
        <taxon>Lysobacterales</taxon>
        <taxon>Lysobacteraceae</taxon>
        <taxon>Xanthomonas</taxon>
        <taxon>Xanthomonas translucens group</taxon>
        <taxon>Xanthomonas cerealis</taxon>
    </lineage>
</organism>
<dbReference type="PRINTS" id="PR00081">
    <property type="entry name" value="GDHRDH"/>
</dbReference>
<dbReference type="AlphaFoldDB" id="A0A514E975"/>
<dbReference type="GO" id="GO:0016616">
    <property type="term" value="F:oxidoreductase activity, acting on the CH-OH group of donors, NAD or NADP as acceptor"/>
    <property type="evidence" value="ECO:0007669"/>
    <property type="project" value="TreeGrafter"/>
</dbReference>
<dbReference type="EMBL" id="CP038228">
    <property type="protein sequence ID" value="QDI02552.1"/>
    <property type="molecule type" value="Genomic_DNA"/>
</dbReference>
<dbReference type="Gene3D" id="3.40.50.720">
    <property type="entry name" value="NAD(P)-binding Rossmann-like Domain"/>
    <property type="match status" value="1"/>
</dbReference>
<name>A0A514E975_9XANT</name>
<dbReference type="SUPFAM" id="SSF51735">
    <property type="entry name" value="NAD(P)-binding Rossmann-fold domains"/>
    <property type="match status" value="1"/>
</dbReference>
<dbReference type="Pfam" id="PF13561">
    <property type="entry name" value="adh_short_C2"/>
    <property type="match status" value="1"/>
</dbReference>
<dbReference type="RefSeq" id="WP_142741778.1">
    <property type="nucleotide sequence ID" value="NZ_CP038228.1"/>
</dbReference>
<gene>
    <name evidence="2" type="ORF">E4A48_01505</name>
</gene>
<comment type="similarity">
    <text evidence="1">Belongs to the short-chain dehydrogenases/reductases (SDR) family.</text>
</comment>
<dbReference type="PANTHER" id="PTHR42760">
    <property type="entry name" value="SHORT-CHAIN DEHYDROGENASES/REDUCTASES FAMILY MEMBER"/>
    <property type="match status" value="1"/>
</dbReference>
<dbReference type="InterPro" id="IPR002347">
    <property type="entry name" value="SDR_fam"/>
</dbReference>
<dbReference type="InterPro" id="IPR036291">
    <property type="entry name" value="NAD(P)-bd_dom_sf"/>
</dbReference>
<evidence type="ECO:0000256" key="1">
    <source>
        <dbReference type="ARBA" id="ARBA00006484"/>
    </source>
</evidence>
<proteinExistence type="inferred from homology"/>